<dbReference type="PANTHER" id="PTHR15336:SF0">
    <property type="entry name" value="CYTOCHROME B-C1 COMPLEX SUBUNIT 6, MITOCHONDRIAL"/>
    <property type="match status" value="1"/>
</dbReference>
<dbReference type="KEGG" id="tgb:HG536_0C04390"/>
<evidence type="ECO:0000256" key="4">
    <source>
        <dbReference type="ARBA" id="ARBA00022660"/>
    </source>
</evidence>
<evidence type="ECO:0000256" key="6">
    <source>
        <dbReference type="ARBA" id="ARBA00022982"/>
    </source>
</evidence>
<evidence type="ECO:0000256" key="3">
    <source>
        <dbReference type="ARBA" id="ARBA00022448"/>
    </source>
</evidence>
<dbReference type="EMBL" id="CP059248">
    <property type="protein sequence ID" value="QLL32270.1"/>
    <property type="molecule type" value="Genomic_DNA"/>
</dbReference>
<feature type="region of interest" description="Disordered" evidence="11">
    <location>
        <begin position="14"/>
        <end position="68"/>
    </location>
</feature>
<reference evidence="13 14" key="1">
    <citation type="submission" date="2020-06" db="EMBL/GenBank/DDBJ databases">
        <title>The yeast mating-type switching endonuclease HO is a domesticated member of an unorthodox homing genetic element family.</title>
        <authorList>
            <person name="Coughlan A.Y."/>
            <person name="Lombardi L."/>
            <person name="Braun-Galleani S."/>
            <person name="Martos A.R."/>
            <person name="Galeote V."/>
            <person name="Bigey F."/>
            <person name="Dequin S."/>
            <person name="Byrne K.P."/>
            <person name="Wolfe K.H."/>
        </authorList>
    </citation>
    <scope>NUCLEOTIDE SEQUENCE [LARGE SCALE GENOMIC DNA]</scope>
    <source>
        <strain evidence="13 14">CBS764</strain>
    </source>
</reference>
<proteinExistence type="inferred from homology"/>
<dbReference type="Proteomes" id="UP000515788">
    <property type="component" value="Chromosome 3"/>
</dbReference>
<keyword evidence="3" id="KW-0813">Transport</keyword>
<dbReference type="Gene3D" id="1.10.287.20">
    <property type="entry name" value="Ubiquinol-cytochrome C reductase hinge domain"/>
    <property type="match status" value="1"/>
</dbReference>
<dbReference type="InterPro" id="IPR023184">
    <property type="entry name" value="Ubol_cytC_Rdtase_hinge_dom"/>
</dbReference>
<evidence type="ECO:0000256" key="7">
    <source>
        <dbReference type="ARBA" id="ARBA00023128"/>
    </source>
</evidence>
<name>A0A7G3ZFI4_9SACH</name>
<dbReference type="OrthoDB" id="405848at2759"/>
<dbReference type="FunFam" id="1.10.287.20:FF:000003">
    <property type="entry name" value="Cytochrome b-c1 complex subunit 6"/>
    <property type="match status" value="1"/>
</dbReference>
<feature type="compositionally biased region" description="Acidic residues" evidence="11">
    <location>
        <begin position="25"/>
        <end position="57"/>
    </location>
</feature>
<dbReference type="GO" id="GO:0006122">
    <property type="term" value="P:mitochondrial electron transport, ubiquinol to cytochrome c"/>
    <property type="evidence" value="ECO:0007669"/>
    <property type="project" value="InterPro"/>
</dbReference>
<evidence type="ECO:0000256" key="8">
    <source>
        <dbReference type="ARBA" id="ARBA00023136"/>
    </source>
</evidence>
<dbReference type="SUPFAM" id="SSF81531">
    <property type="entry name" value="Non-heme 11 kDa protein of cytochrome bc1 complex (Ubiquinol-cytochrome c reductase)"/>
    <property type="match status" value="1"/>
</dbReference>
<dbReference type="Pfam" id="PF02320">
    <property type="entry name" value="UCR_hinge"/>
    <property type="match status" value="1"/>
</dbReference>
<dbReference type="GO" id="GO:0005743">
    <property type="term" value="C:mitochondrial inner membrane"/>
    <property type="evidence" value="ECO:0007669"/>
    <property type="project" value="UniProtKB-SubCell"/>
</dbReference>
<keyword evidence="4" id="KW-0679">Respiratory chain</keyword>
<keyword evidence="14" id="KW-1185">Reference proteome</keyword>
<accession>A0A7G3ZFI4</accession>
<dbReference type="RefSeq" id="XP_037138945.1">
    <property type="nucleotide sequence ID" value="XM_037283049.1"/>
</dbReference>
<dbReference type="GeneID" id="59325406"/>
<evidence type="ECO:0000259" key="12">
    <source>
        <dbReference type="Pfam" id="PF02320"/>
    </source>
</evidence>
<feature type="domain" description="Ubiquinol-cytochrome C reductase hinge" evidence="12">
    <location>
        <begin position="55"/>
        <end position="126"/>
    </location>
</feature>
<evidence type="ECO:0000313" key="13">
    <source>
        <dbReference type="EMBL" id="QLL32270.1"/>
    </source>
</evidence>
<keyword evidence="7" id="KW-0496">Mitochondrion</keyword>
<evidence type="ECO:0000256" key="10">
    <source>
        <dbReference type="ARBA" id="ARBA00044246"/>
    </source>
</evidence>
<evidence type="ECO:0000256" key="2">
    <source>
        <dbReference type="ARBA" id="ARBA00006498"/>
    </source>
</evidence>
<evidence type="ECO:0000256" key="9">
    <source>
        <dbReference type="ARBA" id="ARBA00044155"/>
    </source>
</evidence>
<evidence type="ECO:0000256" key="5">
    <source>
        <dbReference type="ARBA" id="ARBA00022792"/>
    </source>
</evidence>
<evidence type="ECO:0000256" key="1">
    <source>
        <dbReference type="ARBA" id="ARBA00004137"/>
    </source>
</evidence>
<evidence type="ECO:0000313" key="14">
    <source>
        <dbReference type="Proteomes" id="UP000515788"/>
    </source>
</evidence>
<comment type="similarity">
    <text evidence="2">Belongs to the UQCRH/QCR6 family.</text>
</comment>
<organism evidence="13 14">
    <name type="scientific">Torulaspora globosa</name>
    <dbReference type="NCBI Taxonomy" id="48254"/>
    <lineage>
        <taxon>Eukaryota</taxon>
        <taxon>Fungi</taxon>
        <taxon>Dikarya</taxon>
        <taxon>Ascomycota</taxon>
        <taxon>Saccharomycotina</taxon>
        <taxon>Saccharomycetes</taxon>
        <taxon>Saccharomycetales</taxon>
        <taxon>Saccharomycetaceae</taxon>
        <taxon>Torulaspora</taxon>
    </lineage>
</organism>
<keyword evidence="6" id="KW-0249">Electron transport</keyword>
<dbReference type="PANTHER" id="PTHR15336">
    <property type="entry name" value="UBIQUINOL-CYTOCHROME C REDUCTASE COMPLEX 7.8 KDA PROTEIN"/>
    <property type="match status" value="1"/>
</dbReference>
<comment type="subcellular location">
    <subcellularLocation>
        <location evidence="1">Mitochondrion inner membrane</location>
        <topology evidence="1">Peripheral membrane protein</topology>
        <orientation evidence="1">Intermembrane side</orientation>
    </subcellularLocation>
</comment>
<evidence type="ECO:0000256" key="11">
    <source>
        <dbReference type="SAM" id="MobiDB-lite"/>
    </source>
</evidence>
<dbReference type="InterPro" id="IPR036811">
    <property type="entry name" value="Ubol_cytC_Rdtase_hinge_dom_sf"/>
</dbReference>
<feature type="compositionally biased region" description="Basic and acidic residues" evidence="11">
    <location>
        <begin position="58"/>
        <end position="68"/>
    </location>
</feature>
<gene>
    <name evidence="13" type="ORF">HG536_0C04390</name>
</gene>
<protein>
    <recommendedName>
        <fullName evidence="9">Cytochrome b-c1 complex subunit 6, mitochondrial</fullName>
    </recommendedName>
    <alternativeName>
        <fullName evidence="10">Complex III subunit 6</fullName>
    </alternativeName>
</protein>
<dbReference type="AlphaFoldDB" id="A0A7G3ZFI4"/>
<sequence>MITAVTEFFEEIKDSFVPTVAKAEDDVEEENEENDEDEEDEDEDEEEEEEEEAADQLDELREECKQTPEGKEVVHHYMECAERVQLQQQQPGYEDLEYKEDCVEEFFHLQHYLDGCVAPRLFNKLK</sequence>
<keyword evidence="8" id="KW-0472">Membrane</keyword>
<dbReference type="InterPro" id="IPR003422">
    <property type="entry name" value="Cyt_b-c1_6"/>
</dbReference>
<keyword evidence="5" id="KW-0999">Mitochondrion inner membrane</keyword>